<dbReference type="Proteomes" id="UP000077202">
    <property type="component" value="Unassembled WGS sequence"/>
</dbReference>
<reference evidence="2" key="1">
    <citation type="submission" date="2016-03" db="EMBL/GenBank/DDBJ databases">
        <title>Mechanisms controlling the formation of the plant cell surface in tip-growing cells are functionally conserved among land plants.</title>
        <authorList>
            <person name="Honkanen S."/>
            <person name="Jones V.A."/>
            <person name="Morieri G."/>
            <person name="Champion C."/>
            <person name="Hetherington A.J."/>
            <person name="Kelly S."/>
            <person name="Saint-Marcoux D."/>
            <person name="Proust H."/>
            <person name="Prescott H."/>
            <person name="Dolan L."/>
        </authorList>
    </citation>
    <scope>NUCLEOTIDE SEQUENCE [LARGE SCALE GENOMIC DNA]</scope>
    <source>
        <tissue evidence="2">Whole gametophyte</tissue>
    </source>
</reference>
<keyword evidence="3" id="KW-1185">Reference proteome</keyword>
<comment type="caution">
    <text evidence="2">The sequence shown here is derived from an EMBL/GenBank/DDBJ whole genome shotgun (WGS) entry which is preliminary data.</text>
</comment>
<evidence type="ECO:0000256" key="1">
    <source>
        <dbReference type="SAM" id="Coils"/>
    </source>
</evidence>
<evidence type="ECO:0000313" key="3">
    <source>
        <dbReference type="Proteomes" id="UP000077202"/>
    </source>
</evidence>
<accession>A0A176W9F3</accession>
<protein>
    <submittedName>
        <fullName evidence="2">Uncharacterized protein</fullName>
    </submittedName>
</protein>
<gene>
    <name evidence="2" type="ORF">AXG93_810s1090</name>
</gene>
<organism evidence="2 3">
    <name type="scientific">Marchantia polymorpha subsp. ruderalis</name>
    <dbReference type="NCBI Taxonomy" id="1480154"/>
    <lineage>
        <taxon>Eukaryota</taxon>
        <taxon>Viridiplantae</taxon>
        <taxon>Streptophyta</taxon>
        <taxon>Embryophyta</taxon>
        <taxon>Marchantiophyta</taxon>
        <taxon>Marchantiopsida</taxon>
        <taxon>Marchantiidae</taxon>
        <taxon>Marchantiales</taxon>
        <taxon>Marchantiaceae</taxon>
        <taxon>Marchantia</taxon>
    </lineage>
</organism>
<dbReference type="EMBL" id="LVLJ01001429">
    <property type="protein sequence ID" value="OAE29768.1"/>
    <property type="molecule type" value="Genomic_DNA"/>
</dbReference>
<evidence type="ECO:0000313" key="2">
    <source>
        <dbReference type="EMBL" id="OAE29768.1"/>
    </source>
</evidence>
<dbReference type="AlphaFoldDB" id="A0A176W9F3"/>
<feature type="coiled-coil region" evidence="1">
    <location>
        <begin position="69"/>
        <end position="191"/>
    </location>
</feature>
<sequence>MMIKSSDNSVEKTVAAAIAIAEDTIDEPTQQTRSVESEDISQLKTSKELVRELMLSKAILKHIVAEERAASLTAECAAAKAILQEQEDRLCAKEMECKVLRLNLVKESDHCEELERACSSLRVTNENVQKMTVDLCGRLEKSKEAYEAIVQRAERLITAAGKQEQMHADELAKAEEQRAKEARIAEDLRGQIAAAKTGEEELCTKIAELANDHDKE</sequence>
<proteinExistence type="predicted"/>
<name>A0A176W9F3_MARPO</name>
<keyword evidence="1" id="KW-0175">Coiled coil</keyword>